<organism evidence="1 2">
    <name type="scientific">Trapa natans</name>
    <name type="common">Water chestnut</name>
    <dbReference type="NCBI Taxonomy" id="22666"/>
    <lineage>
        <taxon>Eukaryota</taxon>
        <taxon>Viridiplantae</taxon>
        <taxon>Streptophyta</taxon>
        <taxon>Embryophyta</taxon>
        <taxon>Tracheophyta</taxon>
        <taxon>Spermatophyta</taxon>
        <taxon>Magnoliopsida</taxon>
        <taxon>eudicotyledons</taxon>
        <taxon>Gunneridae</taxon>
        <taxon>Pentapetalae</taxon>
        <taxon>rosids</taxon>
        <taxon>malvids</taxon>
        <taxon>Myrtales</taxon>
        <taxon>Lythraceae</taxon>
        <taxon>Trapa</taxon>
    </lineage>
</organism>
<dbReference type="Proteomes" id="UP001346149">
    <property type="component" value="Unassembled WGS sequence"/>
</dbReference>
<dbReference type="AlphaFoldDB" id="A0AAN7KL27"/>
<keyword evidence="2" id="KW-1185">Reference proteome</keyword>
<dbReference type="EMBL" id="JAXQNO010000023">
    <property type="protein sequence ID" value="KAK4764980.1"/>
    <property type="molecule type" value="Genomic_DNA"/>
</dbReference>
<proteinExistence type="predicted"/>
<accession>A0AAN7KL27</accession>
<reference evidence="1 2" key="1">
    <citation type="journal article" date="2023" name="Hortic Res">
        <title>Pangenome of water caltrop reveals structural variations and asymmetric subgenome divergence after allopolyploidization.</title>
        <authorList>
            <person name="Zhang X."/>
            <person name="Chen Y."/>
            <person name="Wang L."/>
            <person name="Yuan Y."/>
            <person name="Fang M."/>
            <person name="Shi L."/>
            <person name="Lu R."/>
            <person name="Comes H.P."/>
            <person name="Ma Y."/>
            <person name="Chen Y."/>
            <person name="Huang G."/>
            <person name="Zhou Y."/>
            <person name="Zheng Z."/>
            <person name="Qiu Y."/>
        </authorList>
    </citation>
    <scope>NUCLEOTIDE SEQUENCE [LARGE SCALE GENOMIC DNA]</scope>
    <source>
        <strain evidence="1">F231</strain>
    </source>
</reference>
<evidence type="ECO:0000313" key="2">
    <source>
        <dbReference type="Proteomes" id="UP001346149"/>
    </source>
</evidence>
<gene>
    <name evidence="1" type="ORF">SAY86_026070</name>
</gene>
<protein>
    <submittedName>
        <fullName evidence="1">Uncharacterized protein</fullName>
    </submittedName>
</protein>
<name>A0AAN7KL27_TRANT</name>
<comment type="caution">
    <text evidence="1">The sequence shown here is derived from an EMBL/GenBank/DDBJ whole genome shotgun (WGS) entry which is preliminary data.</text>
</comment>
<evidence type="ECO:0000313" key="1">
    <source>
        <dbReference type="EMBL" id="KAK4764980.1"/>
    </source>
</evidence>
<sequence>MRSKARTIFNRDHRWSGKLRSSEIQPQRRAIRGKEKRIQEVKFCPVSLFRSGSESETRRL</sequence>